<keyword evidence="3" id="KW-1185">Reference proteome</keyword>
<gene>
    <name evidence="2" type="ORF">CROQUDRAFT_574500</name>
</gene>
<accession>A0A9P6NVR2</accession>
<evidence type="ECO:0000313" key="3">
    <source>
        <dbReference type="Proteomes" id="UP000886653"/>
    </source>
</evidence>
<dbReference type="Gene3D" id="1.20.1270.10">
    <property type="match status" value="1"/>
</dbReference>
<dbReference type="Proteomes" id="UP000886653">
    <property type="component" value="Unassembled WGS sequence"/>
</dbReference>
<dbReference type="AlphaFoldDB" id="A0A9P6NVR2"/>
<sequence length="159" mass="18678">MMMISSDSNFLLNLNHSRVESNHHHQKSKSINRFILIPQNYHQSPSREQTFSRRNSLVKLLDDAMGINRLPHKHCDPPLENDHHHHHHRSLLSPRTVSNNQLDEQDVQNENVIEEEEEEQDDIDQEIEKLPPKPYGVLKMELITFKLRSGKVYLVVIVL</sequence>
<evidence type="ECO:0000256" key="1">
    <source>
        <dbReference type="SAM" id="MobiDB-lite"/>
    </source>
</evidence>
<proteinExistence type="predicted"/>
<evidence type="ECO:0000313" key="2">
    <source>
        <dbReference type="EMBL" id="KAG0151277.1"/>
    </source>
</evidence>
<protein>
    <submittedName>
        <fullName evidence="2">Uncharacterized protein</fullName>
    </submittedName>
</protein>
<organism evidence="2 3">
    <name type="scientific">Cronartium quercuum f. sp. fusiforme G11</name>
    <dbReference type="NCBI Taxonomy" id="708437"/>
    <lineage>
        <taxon>Eukaryota</taxon>
        <taxon>Fungi</taxon>
        <taxon>Dikarya</taxon>
        <taxon>Basidiomycota</taxon>
        <taxon>Pucciniomycotina</taxon>
        <taxon>Pucciniomycetes</taxon>
        <taxon>Pucciniales</taxon>
        <taxon>Coleosporiaceae</taxon>
        <taxon>Cronartium</taxon>
    </lineage>
</organism>
<name>A0A9P6NVR2_9BASI</name>
<feature type="region of interest" description="Disordered" evidence="1">
    <location>
        <begin position="77"/>
        <end position="100"/>
    </location>
</feature>
<reference evidence="2" key="1">
    <citation type="submission" date="2013-11" db="EMBL/GenBank/DDBJ databases">
        <title>Genome sequence of the fusiform rust pathogen reveals effectors for host alternation and coevolution with pine.</title>
        <authorList>
            <consortium name="DOE Joint Genome Institute"/>
            <person name="Smith K."/>
            <person name="Pendleton A."/>
            <person name="Kubisiak T."/>
            <person name="Anderson C."/>
            <person name="Salamov A."/>
            <person name="Aerts A."/>
            <person name="Riley R."/>
            <person name="Clum A."/>
            <person name="Lindquist E."/>
            <person name="Ence D."/>
            <person name="Campbell M."/>
            <person name="Kronenberg Z."/>
            <person name="Feau N."/>
            <person name="Dhillon B."/>
            <person name="Hamelin R."/>
            <person name="Burleigh J."/>
            <person name="Smith J."/>
            <person name="Yandell M."/>
            <person name="Nelson C."/>
            <person name="Grigoriev I."/>
            <person name="Davis J."/>
        </authorList>
    </citation>
    <scope>NUCLEOTIDE SEQUENCE</scope>
    <source>
        <strain evidence="2">G11</strain>
    </source>
</reference>
<dbReference type="EMBL" id="MU167214">
    <property type="protein sequence ID" value="KAG0151277.1"/>
    <property type="molecule type" value="Genomic_DNA"/>
</dbReference>
<dbReference type="InterPro" id="IPR029048">
    <property type="entry name" value="HSP70_C_sf"/>
</dbReference>
<comment type="caution">
    <text evidence="2">The sequence shown here is derived from an EMBL/GenBank/DDBJ whole genome shotgun (WGS) entry which is preliminary data.</text>
</comment>